<comment type="caution">
    <text evidence="1">The sequence shown here is derived from an EMBL/GenBank/DDBJ whole genome shotgun (WGS) entry which is preliminary data.</text>
</comment>
<reference evidence="1 2" key="1">
    <citation type="submission" date="2020-04" db="EMBL/GenBank/DDBJ databases">
        <title>Azohydromonas sp. isolated from soil.</title>
        <authorList>
            <person name="Dahal R.H."/>
        </authorList>
    </citation>
    <scope>NUCLEOTIDE SEQUENCE [LARGE SCALE GENOMIC DNA]</scope>
    <source>
        <strain evidence="1 2">G-1-1-14</strain>
    </source>
</reference>
<protein>
    <submittedName>
        <fullName evidence="1">Uncharacterized protein</fullName>
    </submittedName>
</protein>
<sequence length="96" mass="10504">MVFDPDTALLSDMVPAQDAQVQEHLLVQPLLQQAQRGELWIADCNFSTRAILGGSVAQGACFIVREHGAPTRTPRRAARCARVGASTRGWCRSSPW</sequence>
<evidence type="ECO:0000313" key="1">
    <source>
        <dbReference type="EMBL" id="NML17455.1"/>
    </source>
</evidence>
<keyword evidence="2" id="KW-1185">Reference proteome</keyword>
<name>A0A848FF43_9BURK</name>
<proteinExistence type="predicted"/>
<organism evidence="1 2">
    <name type="scientific">Azohydromonas caseinilytica</name>
    <dbReference type="NCBI Taxonomy" id="2728836"/>
    <lineage>
        <taxon>Bacteria</taxon>
        <taxon>Pseudomonadati</taxon>
        <taxon>Pseudomonadota</taxon>
        <taxon>Betaproteobacteria</taxon>
        <taxon>Burkholderiales</taxon>
        <taxon>Sphaerotilaceae</taxon>
        <taxon>Azohydromonas</taxon>
    </lineage>
</organism>
<evidence type="ECO:0000313" key="2">
    <source>
        <dbReference type="Proteomes" id="UP000574067"/>
    </source>
</evidence>
<dbReference type="AlphaFoldDB" id="A0A848FF43"/>
<dbReference type="Proteomes" id="UP000574067">
    <property type="component" value="Unassembled WGS sequence"/>
</dbReference>
<gene>
    <name evidence="1" type="ORF">HHL10_21015</name>
</gene>
<accession>A0A848FF43</accession>
<dbReference type="EMBL" id="JABBFW010000018">
    <property type="protein sequence ID" value="NML17455.1"/>
    <property type="molecule type" value="Genomic_DNA"/>
</dbReference>